<evidence type="ECO:0000313" key="1">
    <source>
        <dbReference type="EMBL" id="KAK7828964.1"/>
    </source>
</evidence>
<dbReference type="Proteomes" id="UP001488838">
    <property type="component" value="Unassembled WGS sequence"/>
</dbReference>
<gene>
    <name evidence="1" type="ORF">U0070_002194</name>
</gene>
<keyword evidence="2" id="KW-1185">Reference proteome</keyword>
<name>A0AAW0JPR2_MYOGA</name>
<proteinExistence type="predicted"/>
<sequence length="67" mass="7336">MRETLRGRVRGYCLPLLSPRPDPMGGGGVLFPVPLMMHHHFAPCLAVEEEQGGDYAPLLVFSVSNQS</sequence>
<comment type="caution">
    <text evidence="1">The sequence shown here is derived from an EMBL/GenBank/DDBJ whole genome shotgun (WGS) entry which is preliminary data.</text>
</comment>
<evidence type="ECO:0000313" key="2">
    <source>
        <dbReference type="Proteomes" id="UP001488838"/>
    </source>
</evidence>
<organism evidence="1 2">
    <name type="scientific">Myodes glareolus</name>
    <name type="common">Bank vole</name>
    <name type="synonym">Clethrionomys glareolus</name>
    <dbReference type="NCBI Taxonomy" id="447135"/>
    <lineage>
        <taxon>Eukaryota</taxon>
        <taxon>Metazoa</taxon>
        <taxon>Chordata</taxon>
        <taxon>Craniata</taxon>
        <taxon>Vertebrata</taxon>
        <taxon>Euteleostomi</taxon>
        <taxon>Mammalia</taxon>
        <taxon>Eutheria</taxon>
        <taxon>Euarchontoglires</taxon>
        <taxon>Glires</taxon>
        <taxon>Rodentia</taxon>
        <taxon>Myomorpha</taxon>
        <taxon>Muroidea</taxon>
        <taxon>Cricetidae</taxon>
        <taxon>Arvicolinae</taxon>
        <taxon>Myodes</taxon>
    </lineage>
</organism>
<dbReference type="AlphaFoldDB" id="A0AAW0JPR2"/>
<protein>
    <submittedName>
        <fullName evidence="1">Uncharacterized protein</fullName>
    </submittedName>
</protein>
<dbReference type="EMBL" id="JBBHLL010000023">
    <property type="protein sequence ID" value="KAK7828964.1"/>
    <property type="molecule type" value="Genomic_DNA"/>
</dbReference>
<accession>A0AAW0JPR2</accession>
<reference evidence="1 2" key="1">
    <citation type="journal article" date="2023" name="bioRxiv">
        <title>Conserved and derived expression patterns and positive selection on dental genes reveal complex evolutionary context of ever-growing rodent molars.</title>
        <authorList>
            <person name="Calamari Z.T."/>
            <person name="Song A."/>
            <person name="Cohen E."/>
            <person name="Akter M."/>
            <person name="Roy R.D."/>
            <person name="Hallikas O."/>
            <person name="Christensen M.M."/>
            <person name="Li P."/>
            <person name="Marangoni P."/>
            <person name="Jernvall J."/>
            <person name="Klein O.D."/>
        </authorList>
    </citation>
    <scope>NUCLEOTIDE SEQUENCE [LARGE SCALE GENOMIC DNA]</scope>
    <source>
        <strain evidence="1">V071</strain>
    </source>
</reference>